<evidence type="ECO:0000313" key="2">
    <source>
        <dbReference type="Proteomes" id="UP001281614"/>
    </source>
</evidence>
<sequence length="46" mass="5019">MWQGREQPTATGIDWRTTLSGSPSLSKAVMFGPEHCLVCLESPALE</sequence>
<evidence type="ECO:0000313" key="1">
    <source>
        <dbReference type="EMBL" id="KAK2731220.1"/>
    </source>
</evidence>
<dbReference type="Proteomes" id="UP001281614">
    <property type="component" value="Unassembled WGS sequence"/>
</dbReference>
<accession>A0AAD9Y0U1</accession>
<gene>
    <name evidence="1" type="ORF">CKAH01_09096</name>
</gene>
<organism evidence="1 2">
    <name type="scientific">Colletotrichum kahawae</name>
    <name type="common">Coffee berry disease fungus</name>
    <dbReference type="NCBI Taxonomy" id="34407"/>
    <lineage>
        <taxon>Eukaryota</taxon>
        <taxon>Fungi</taxon>
        <taxon>Dikarya</taxon>
        <taxon>Ascomycota</taxon>
        <taxon>Pezizomycotina</taxon>
        <taxon>Sordariomycetes</taxon>
        <taxon>Hypocreomycetidae</taxon>
        <taxon>Glomerellales</taxon>
        <taxon>Glomerellaceae</taxon>
        <taxon>Colletotrichum</taxon>
        <taxon>Colletotrichum gloeosporioides species complex</taxon>
    </lineage>
</organism>
<proteinExistence type="predicted"/>
<protein>
    <submittedName>
        <fullName evidence="1">Uncharacterized protein</fullName>
    </submittedName>
</protein>
<keyword evidence="2" id="KW-1185">Reference proteome</keyword>
<comment type="caution">
    <text evidence="1">The sequence shown here is derived from an EMBL/GenBank/DDBJ whole genome shotgun (WGS) entry which is preliminary data.</text>
</comment>
<dbReference type="AlphaFoldDB" id="A0AAD9Y0U1"/>
<dbReference type="EMBL" id="VYYT01000599">
    <property type="protein sequence ID" value="KAK2731220.1"/>
    <property type="molecule type" value="Genomic_DNA"/>
</dbReference>
<name>A0AAD9Y0U1_COLKA</name>
<reference evidence="1" key="1">
    <citation type="submission" date="2023-02" db="EMBL/GenBank/DDBJ databases">
        <title>Colletotrichum kahawae CIFC_Que2 genome sequencing and assembly.</title>
        <authorList>
            <person name="Baroncelli R."/>
        </authorList>
    </citation>
    <scope>NUCLEOTIDE SEQUENCE</scope>
    <source>
        <strain evidence="1">CIFC_Que2</strain>
    </source>
</reference>